<feature type="compositionally biased region" description="Pro residues" evidence="3">
    <location>
        <begin position="601"/>
        <end position="612"/>
    </location>
</feature>
<sequence length="630" mass="68989">MEAKLQSLKVPELKELLQAAELPVSGNKADLIKRLLENPQATASLETSNDDAQAPNEPAPAQPAEQKEGGSASVTKESAPSTATESIEKQNDQPSSSAEPTAASRTEAFLAELEKRKARAIRFGQPYEDLEKKIARIRKFGMEAQDSEDTGRLDSELKKGKPKAATSQATSKAPAPTPAPSEPAVDPEEQERRKRRAERFGLVPADNSEKKARHKASSACEQARATFEAGAAKGVSPSLLARERGDVARFVPMKDYDYNQMLDDYQFLNQVGRVVSSTGRSLGDAHMLPQDATPGPGVRRGPASQQRRVALAKQLGFHKLPIMLLPDGMSRRKMNRTHWDAKYVQDADLVRFSQGILVHGLVPSTVLSTWVLGELEQQCARQHQLSLSQWHSGLEVGEPKTKRCKDASTFWRMDPAILASLGLTSSDSEWSEWPSSVRLLLRIYDLRLRNETTSKYLDWWQRKGAALEKPMSLAREVSALPPALVPQHILDSVSQLRPDTHPVTTMTNLPSTVPHFVEVPLSLSLDTLLRSFPAGFGIVEFLELTVWPSQVLAPAQRRGQVQLHPLQEPAPHVKRDTPPQQPALTPATSTAESQPGSTPAPVEPLPPAPTPTPMATTLVAYADSDTDDEA</sequence>
<accession>A0AAF0EBM0</accession>
<feature type="domain" description="SAP" evidence="4">
    <location>
        <begin position="5"/>
        <end position="39"/>
    </location>
</feature>
<keyword evidence="6" id="KW-1185">Reference proteome</keyword>
<dbReference type="InterPro" id="IPR052240">
    <property type="entry name" value="SAP_domain_ribonucleoprotein"/>
</dbReference>
<feature type="region of interest" description="Disordered" evidence="3">
    <location>
        <begin position="569"/>
        <end position="630"/>
    </location>
</feature>
<dbReference type="PANTHER" id="PTHR46551">
    <property type="entry name" value="SAP DOMAIN-CONTAINING RIBONUCLEOPROTEIN"/>
    <property type="match status" value="1"/>
</dbReference>
<organism evidence="5 6">
    <name type="scientific">Malassezia equina</name>
    <dbReference type="NCBI Taxonomy" id="1381935"/>
    <lineage>
        <taxon>Eukaryota</taxon>
        <taxon>Fungi</taxon>
        <taxon>Dikarya</taxon>
        <taxon>Basidiomycota</taxon>
        <taxon>Ustilaginomycotina</taxon>
        <taxon>Malasseziomycetes</taxon>
        <taxon>Malasseziales</taxon>
        <taxon>Malasseziaceae</taxon>
        <taxon>Malassezia</taxon>
    </lineage>
</organism>
<feature type="compositionally biased region" description="Polar residues" evidence="3">
    <location>
        <begin position="72"/>
        <end position="85"/>
    </location>
</feature>
<dbReference type="InterPro" id="IPR003034">
    <property type="entry name" value="SAP_dom"/>
</dbReference>
<dbReference type="SMART" id="SM00513">
    <property type="entry name" value="SAP"/>
    <property type="match status" value="1"/>
</dbReference>
<dbReference type="Gene3D" id="1.10.720.30">
    <property type="entry name" value="SAP domain"/>
    <property type="match status" value="1"/>
</dbReference>
<dbReference type="Pfam" id="PF18592">
    <property type="entry name" value="Tho1_MOS11_C"/>
    <property type="match status" value="1"/>
</dbReference>
<evidence type="ECO:0000256" key="3">
    <source>
        <dbReference type="SAM" id="MobiDB-lite"/>
    </source>
</evidence>
<gene>
    <name evidence="5" type="primary">BCD1</name>
    <name evidence="5" type="ORF">MEQU1_000776</name>
</gene>
<evidence type="ECO:0000313" key="5">
    <source>
        <dbReference type="EMBL" id="WFD22114.1"/>
    </source>
</evidence>
<keyword evidence="1" id="KW-0597">Phosphoprotein</keyword>
<dbReference type="InterPro" id="IPR036361">
    <property type="entry name" value="SAP_dom_sf"/>
</dbReference>
<feature type="compositionally biased region" description="Low complexity" evidence="3">
    <location>
        <begin position="582"/>
        <end position="591"/>
    </location>
</feature>
<dbReference type="Proteomes" id="UP001214415">
    <property type="component" value="Chromosome 2"/>
</dbReference>
<dbReference type="SUPFAM" id="SSF68906">
    <property type="entry name" value="SAP domain"/>
    <property type="match status" value="1"/>
</dbReference>
<comment type="similarity">
    <text evidence="2">Belongs to the SAP domain-containing ribonucleoprotein family.</text>
</comment>
<feature type="compositionally biased region" description="Low complexity" evidence="3">
    <location>
        <begin position="163"/>
        <end position="174"/>
    </location>
</feature>
<evidence type="ECO:0000256" key="2">
    <source>
        <dbReference type="ARBA" id="ARBA00046328"/>
    </source>
</evidence>
<feature type="region of interest" description="Disordered" evidence="3">
    <location>
        <begin position="280"/>
        <end position="305"/>
    </location>
</feature>
<reference evidence="5" key="1">
    <citation type="submission" date="2023-03" db="EMBL/GenBank/DDBJ databases">
        <title>Mating type loci evolution in Malassezia.</title>
        <authorList>
            <person name="Coelho M.A."/>
        </authorList>
    </citation>
    <scope>NUCLEOTIDE SEQUENCE</scope>
    <source>
        <strain evidence="5">CBS 12830</strain>
    </source>
</reference>
<protein>
    <submittedName>
        <fullName evidence="5">Box C/D snoRNA accumulation</fullName>
    </submittedName>
</protein>
<feature type="region of interest" description="Disordered" evidence="3">
    <location>
        <begin position="40"/>
        <end position="109"/>
    </location>
</feature>
<evidence type="ECO:0000256" key="1">
    <source>
        <dbReference type="ARBA" id="ARBA00022553"/>
    </source>
</evidence>
<dbReference type="Pfam" id="PF02037">
    <property type="entry name" value="SAP"/>
    <property type="match status" value="1"/>
</dbReference>
<feature type="region of interest" description="Disordered" evidence="3">
    <location>
        <begin position="141"/>
        <end position="201"/>
    </location>
</feature>
<dbReference type="InterPro" id="IPR040746">
    <property type="entry name" value="THO1_MOS11_C"/>
</dbReference>
<dbReference type="AlphaFoldDB" id="A0AAF0EBM0"/>
<feature type="compositionally biased region" description="Basic and acidic residues" evidence="3">
    <location>
        <begin position="149"/>
        <end position="159"/>
    </location>
</feature>
<evidence type="ECO:0000259" key="4">
    <source>
        <dbReference type="PROSITE" id="PS50800"/>
    </source>
</evidence>
<dbReference type="GO" id="GO:0005634">
    <property type="term" value="C:nucleus"/>
    <property type="evidence" value="ECO:0007669"/>
    <property type="project" value="TreeGrafter"/>
</dbReference>
<dbReference type="PANTHER" id="PTHR46551:SF1">
    <property type="entry name" value="SAP DOMAIN-CONTAINING RIBONUCLEOPROTEIN"/>
    <property type="match status" value="1"/>
</dbReference>
<name>A0AAF0EBM0_9BASI</name>
<dbReference type="PROSITE" id="PS50800">
    <property type="entry name" value="SAP"/>
    <property type="match status" value="1"/>
</dbReference>
<dbReference type="GO" id="GO:0016973">
    <property type="term" value="P:poly(A)+ mRNA export from nucleus"/>
    <property type="evidence" value="ECO:0007669"/>
    <property type="project" value="TreeGrafter"/>
</dbReference>
<dbReference type="EMBL" id="CP119901">
    <property type="protein sequence ID" value="WFD22114.1"/>
    <property type="molecule type" value="Genomic_DNA"/>
</dbReference>
<evidence type="ECO:0000313" key="6">
    <source>
        <dbReference type="Proteomes" id="UP001214415"/>
    </source>
</evidence>
<proteinExistence type="inferred from homology"/>